<accession>A0A0F8ZLS0</accession>
<reference evidence="1" key="1">
    <citation type="journal article" date="2015" name="Nature">
        <title>Complex archaea that bridge the gap between prokaryotes and eukaryotes.</title>
        <authorList>
            <person name="Spang A."/>
            <person name="Saw J.H."/>
            <person name="Jorgensen S.L."/>
            <person name="Zaremba-Niedzwiedzka K."/>
            <person name="Martijn J."/>
            <person name="Lind A.E."/>
            <person name="van Eijk R."/>
            <person name="Schleper C."/>
            <person name="Guy L."/>
            <person name="Ettema T.J."/>
        </authorList>
    </citation>
    <scope>NUCLEOTIDE SEQUENCE</scope>
</reference>
<dbReference type="AlphaFoldDB" id="A0A0F8ZLS0"/>
<sequence length="203" mass="23099">SSLEKAPAKKLKAFCKKHNLACRIACEKMIENILLVQRGKAPKHFDVFKTRTDLKEDEHRIETIHRRFALEYASGPKRKDVAWAKRYKVKPETIISWLQRDDIRELIEANQAEFKTQVSAFLDQGMVVAMQGLIAVASSNRDVGERVKACKEILGMAGFKNINVKGIEVKQSQGMATQVNTGPLTEEERRQLKEAIDIYKEEG</sequence>
<feature type="non-terminal residue" evidence="1">
    <location>
        <position position="1"/>
    </location>
</feature>
<proteinExistence type="predicted"/>
<protein>
    <submittedName>
        <fullName evidence="1">Uncharacterized protein</fullName>
    </submittedName>
</protein>
<name>A0A0F8ZLS0_9ZZZZ</name>
<comment type="caution">
    <text evidence="1">The sequence shown here is derived from an EMBL/GenBank/DDBJ whole genome shotgun (WGS) entry which is preliminary data.</text>
</comment>
<gene>
    <name evidence="1" type="ORF">LCGC14_2757980</name>
</gene>
<organism evidence="1">
    <name type="scientific">marine sediment metagenome</name>
    <dbReference type="NCBI Taxonomy" id="412755"/>
    <lineage>
        <taxon>unclassified sequences</taxon>
        <taxon>metagenomes</taxon>
        <taxon>ecological metagenomes</taxon>
    </lineage>
</organism>
<dbReference type="EMBL" id="LAZR01050615">
    <property type="protein sequence ID" value="KKK86965.1"/>
    <property type="molecule type" value="Genomic_DNA"/>
</dbReference>
<evidence type="ECO:0000313" key="1">
    <source>
        <dbReference type="EMBL" id="KKK86965.1"/>
    </source>
</evidence>